<feature type="transmembrane region" description="Helical" evidence="1">
    <location>
        <begin position="6"/>
        <end position="29"/>
    </location>
</feature>
<accession>A0A1J4V5W2</accession>
<organism evidence="2 3">
    <name type="scientific">Candidatus Nomurabacteria bacterium CG1_02_43_90</name>
    <dbReference type="NCBI Taxonomy" id="1805281"/>
    <lineage>
        <taxon>Bacteria</taxon>
        <taxon>Candidatus Nomuraibacteriota</taxon>
    </lineage>
</organism>
<dbReference type="AlphaFoldDB" id="A0A1J4V5W2"/>
<keyword evidence="1" id="KW-0812">Transmembrane</keyword>
<protein>
    <submittedName>
        <fullName evidence="2">Uncharacterized protein</fullName>
    </submittedName>
</protein>
<keyword evidence="1" id="KW-0472">Membrane</keyword>
<dbReference type="STRING" id="1805281.AUJ77_02560"/>
<reference evidence="2 3" key="1">
    <citation type="journal article" date="2016" name="Environ. Microbiol.">
        <title>Genomic resolution of a cold subsurface aquifer community provides metabolic insights for novel microbes adapted to high CO concentrations.</title>
        <authorList>
            <person name="Probst A.J."/>
            <person name="Castelle C.J."/>
            <person name="Singh A."/>
            <person name="Brown C.T."/>
            <person name="Anantharaman K."/>
            <person name="Sharon I."/>
            <person name="Hug L.A."/>
            <person name="Burstein D."/>
            <person name="Emerson J.B."/>
            <person name="Thomas B.C."/>
            <person name="Banfield J.F."/>
        </authorList>
    </citation>
    <scope>NUCLEOTIDE SEQUENCE [LARGE SCALE GENOMIC DNA]</scope>
    <source>
        <strain evidence="2">CG1_02_43_90</strain>
    </source>
</reference>
<evidence type="ECO:0000313" key="2">
    <source>
        <dbReference type="EMBL" id="OIO30665.1"/>
    </source>
</evidence>
<name>A0A1J4V5W2_9BACT</name>
<comment type="caution">
    <text evidence="2">The sequence shown here is derived from an EMBL/GenBank/DDBJ whole genome shotgun (WGS) entry which is preliminary data.</text>
</comment>
<sequence>MFDKIWPVLHILIPLLLILISITAIYLLYKIWTIDHNELKEYQDLVQIVKDTNKGGFDACRRCEHDPRVKKEILFTKDNSLKSCYSVHSYVLFNLFGFY</sequence>
<gene>
    <name evidence="2" type="ORF">AUJ77_02560</name>
</gene>
<dbReference type="Proteomes" id="UP000181992">
    <property type="component" value="Unassembled WGS sequence"/>
</dbReference>
<evidence type="ECO:0000313" key="3">
    <source>
        <dbReference type="Proteomes" id="UP000181992"/>
    </source>
</evidence>
<evidence type="ECO:0000256" key="1">
    <source>
        <dbReference type="SAM" id="Phobius"/>
    </source>
</evidence>
<dbReference type="EMBL" id="MNVN01000015">
    <property type="protein sequence ID" value="OIO30665.1"/>
    <property type="molecule type" value="Genomic_DNA"/>
</dbReference>
<proteinExistence type="predicted"/>
<keyword evidence="1" id="KW-1133">Transmembrane helix</keyword>